<evidence type="ECO:0000256" key="1">
    <source>
        <dbReference type="SAM" id="MobiDB-lite"/>
    </source>
</evidence>
<evidence type="ECO:0000313" key="2">
    <source>
        <dbReference type="EMBL" id="OPJ82504.1"/>
    </source>
</evidence>
<feature type="region of interest" description="Disordered" evidence="1">
    <location>
        <begin position="1"/>
        <end position="42"/>
    </location>
</feature>
<dbReference type="EMBL" id="LSYS01003582">
    <property type="protein sequence ID" value="OPJ82504.1"/>
    <property type="molecule type" value="Genomic_DNA"/>
</dbReference>
<name>A0A1V4KDM0_PATFA</name>
<evidence type="ECO:0000313" key="3">
    <source>
        <dbReference type="Proteomes" id="UP000190648"/>
    </source>
</evidence>
<proteinExistence type="predicted"/>
<gene>
    <name evidence="2" type="ORF">AV530_000330</name>
</gene>
<organism evidence="2 3">
    <name type="scientific">Patagioenas fasciata monilis</name>
    <dbReference type="NCBI Taxonomy" id="372326"/>
    <lineage>
        <taxon>Eukaryota</taxon>
        <taxon>Metazoa</taxon>
        <taxon>Chordata</taxon>
        <taxon>Craniata</taxon>
        <taxon>Vertebrata</taxon>
        <taxon>Euteleostomi</taxon>
        <taxon>Archelosauria</taxon>
        <taxon>Archosauria</taxon>
        <taxon>Dinosauria</taxon>
        <taxon>Saurischia</taxon>
        <taxon>Theropoda</taxon>
        <taxon>Coelurosauria</taxon>
        <taxon>Aves</taxon>
        <taxon>Neognathae</taxon>
        <taxon>Neoaves</taxon>
        <taxon>Columbimorphae</taxon>
        <taxon>Columbiformes</taxon>
        <taxon>Columbidae</taxon>
        <taxon>Patagioenas</taxon>
    </lineage>
</organism>
<comment type="caution">
    <text evidence="2">The sequence shown here is derived from an EMBL/GenBank/DDBJ whole genome shotgun (WGS) entry which is preliminary data.</text>
</comment>
<protein>
    <submittedName>
        <fullName evidence="2">Uncharacterized protein</fullName>
    </submittedName>
</protein>
<dbReference type="AlphaFoldDB" id="A0A1V4KDM0"/>
<dbReference type="Proteomes" id="UP000190648">
    <property type="component" value="Unassembled WGS sequence"/>
</dbReference>
<keyword evidence="3" id="KW-1185">Reference proteome</keyword>
<accession>A0A1V4KDM0</accession>
<sequence>MSWYFRQPLPRQIQTQRDKRTGTLSSKKGSPVQIKADQWPKRKDTQAMRETCDYQAAALHKARRCYSGILQCCG</sequence>
<reference evidence="2 3" key="1">
    <citation type="submission" date="2016-02" db="EMBL/GenBank/DDBJ databases">
        <title>Band-tailed pigeon sequencing and assembly.</title>
        <authorList>
            <person name="Soares A.E."/>
            <person name="Novak B.J."/>
            <person name="Rice E.S."/>
            <person name="O'Connell B."/>
            <person name="Chang D."/>
            <person name="Weber S."/>
            <person name="Shapiro B."/>
        </authorList>
    </citation>
    <scope>NUCLEOTIDE SEQUENCE [LARGE SCALE GENOMIC DNA]</scope>
    <source>
        <strain evidence="2">BTP2013</strain>
        <tissue evidence="2">Blood</tissue>
    </source>
</reference>